<evidence type="ECO:0000313" key="5">
    <source>
        <dbReference type="Proteomes" id="UP000714380"/>
    </source>
</evidence>
<dbReference type="PANTHER" id="PTHR37010:SF1">
    <property type="entry name" value="SULFURTRANSFERASE TUSE"/>
    <property type="match status" value="1"/>
</dbReference>
<dbReference type="Gene3D" id="1.10.10.370">
    <property type="entry name" value="DsrC-like protein, C-terminal domain"/>
    <property type="match status" value="1"/>
</dbReference>
<sequence length="104" mass="11631">MTSPALDKDGFLINLDDWNEGVAQALAASENIELTDAHWEIINLLRHFYEEFELSPAMRPLSRYIRERLGADKASSIYLMTLFPGSPAKLAAKIAGLPRPENCL</sequence>
<dbReference type="Proteomes" id="UP000714380">
    <property type="component" value="Unassembled WGS sequence"/>
</dbReference>
<dbReference type="SUPFAM" id="SSF69721">
    <property type="entry name" value="DsrC, the gamma subunit of dissimilatory sulfite reductase"/>
    <property type="match status" value="1"/>
</dbReference>
<accession>A0ABS7ZUA4</accession>
<reference evidence="4 5" key="1">
    <citation type="submission" date="2020-12" db="EMBL/GenBank/DDBJ databases">
        <title>Novel Thalassolituus-related marine hydrocarbonoclastic bacteria mediated algae-derived hydrocarbons mineralization in twilight zone of the northern South China Sea.</title>
        <authorList>
            <person name="Dong C."/>
        </authorList>
    </citation>
    <scope>NUCLEOTIDE SEQUENCE [LARGE SCALE GENOMIC DNA]</scope>
    <source>
        <strain evidence="4 5">IMCC1826</strain>
    </source>
</reference>
<proteinExistence type="inferred from homology"/>
<comment type="similarity">
    <text evidence="3">Belongs to the dsrC/tusE family.</text>
</comment>
<gene>
    <name evidence="4" type="ORF">I9W95_11040</name>
</gene>
<dbReference type="EMBL" id="JAEDAH010000055">
    <property type="protein sequence ID" value="MCA6064140.1"/>
    <property type="molecule type" value="Genomic_DNA"/>
</dbReference>
<protein>
    <recommendedName>
        <fullName evidence="3">Sulfurtransferase</fullName>
        <ecNumber evidence="3">2.8.1.-</ecNumber>
    </recommendedName>
</protein>
<dbReference type="InterPro" id="IPR042072">
    <property type="entry name" value="DsrC-like_C"/>
</dbReference>
<keyword evidence="5" id="KW-1185">Reference proteome</keyword>
<comment type="caution">
    <text evidence="4">The sequence shown here is derived from an EMBL/GenBank/DDBJ whole genome shotgun (WGS) entry which is preliminary data.</text>
</comment>
<evidence type="ECO:0000256" key="3">
    <source>
        <dbReference type="PIRNR" id="PIRNR006223"/>
    </source>
</evidence>
<dbReference type="NCBIfam" id="TIGR03342">
    <property type="entry name" value="dsrC_tusE_dsvC"/>
    <property type="match status" value="1"/>
</dbReference>
<keyword evidence="3" id="KW-0808">Transferase</keyword>
<evidence type="ECO:0000313" key="4">
    <source>
        <dbReference type="EMBL" id="MCA6064140.1"/>
    </source>
</evidence>
<dbReference type="EC" id="2.8.1.-" evidence="3"/>
<keyword evidence="2" id="KW-0963">Cytoplasm</keyword>
<comment type="subcellular location">
    <subcellularLocation>
        <location evidence="1">Cytoplasm</location>
    </subcellularLocation>
</comment>
<dbReference type="PIRSF" id="PIRSF006223">
    <property type="entry name" value="DsrC_TusE"/>
    <property type="match status" value="1"/>
</dbReference>
<dbReference type="InterPro" id="IPR007453">
    <property type="entry name" value="DsrC/TusE"/>
</dbReference>
<dbReference type="Gene3D" id="3.30.1420.10">
    <property type="match status" value="1"/>
</dbReference>
<dbReference type="RefSeq" id="WP_225674824.1">
    <property type="nucleotide sequence ID" value="NZ_JAEDAH010000055.1"/>
</dbReference>
<organism evidence="4 5">
    <name type="scientific">Thalassolituus marinus</name>
    <dbReference type="NCBI Taxonomy" id="671053"/>
    <lineage>
        <taxon>Bacteria</taxon>
        <taxon>Pseudomonadati</taxon>
        <taxon>Pseudomonadota</taxon>
        <taxon>Gammaproteobacteria</taxon>
        <taxon>Oceanospirillales</taxon>
        <taxon>Oceanospirillaceae</taxon>
        <taxon>Thalassolituus</taxon>
    </lineage>
</organism>
<comment type="function">
    <text evidence="3">Part of a sulfur-relay system.</text>
</comment>
<dbReference type="PANTHER" id="PTHR37010">
    <property type="entry name" value="SULFURTRANSFERASE TUSE"/>
    <property type="match status" value="1"/>
</dbReference>
<dbReference type="Pfam" id="PF04358">
    <property type="entry name" value="DsrC"/>
    <property type="match status" value="1"/>
</dbReference>
<dbReference type="InterPro" id="IPR043163">
    <property type="entry name" value="DsrC-like_N"/>
</dbReference>
<name>A0ABS7ZUA4_9GAMM</name>
<evidence type="ECO:0000256" key="2">
    <source>
        <dbReference type="ARBA" id="ARBA00022490"/>
    </source>
</evidence>
<dbReference type="InterPro" id="IPR025526">
    <property type="entry name" value="DsrC-like_dom_sf"/>
</dbReference>
<evidence type="ECO:0000256" key="1">
    <source>
        <dbReference type="ARBA" id="ARBA00004496"/>
    </source>
</evidence>